<keyword evidence="6 13" id="KW-0808">Transferase</keyword>
<dbReference type="InterPro" id="IPR012340">
    <property type="entry name" value="NA-bd_OB-fold"/>
</dbReference>
<dbReference type="InterPro" id="IPR004805">
    <property type="entry name" value="DnaE2/DnaE/PolC"/>
</dbReference>
<evidence type="ECO:0000256" key="9">
    <source>
        <dbReference type="ARBA" id="ARBA00022763"/>
    </source>
</evidence>
<comment type="similarity">
    <text evidence="2 13">Belongs to the DNA polymerase type-C family. DnaE2 subfamily.</text>
</comment>
<dbReference type="Proteomes" id="UP000068137">
    <property type="component" value="Chromosome"/>
</dbReference>
<evidence type="ECO:0000256" key="3">
    <source>
        <dbReference type="ARBA" id="ARBA00012417"/>
    </source>
</evidence>
<dbReference type="Pfam" id="PF02811">
    <property type="entry name" value="PHP"/>
    <property type="match status" value="1"/>
</dbReference>
<dbReference type="GO" id="GO:0005737">
    <property type="term" value="C:cytoplasm"/>
    <property type="evidence" value="ECO:0007669"/>
    <property type="project" value="UniProtKB-SubCell"/>
</dbReference>
<dbReference type="KEGG" id="cbq:AL705_02480"/>
<keyword evidence="11 13" id="KW-0234">DNA repair</keyword>
<evidence type="ECO:0000256" key="12">
    <source>
        <dbReference type="ARBA" id="ARBA00049244"/>
    </source>
</evidence>
<dbReference type="GO" id="GO:0006281">
    <property type="term" value="P:DNA repair"/>
    <property type="evidence" value="ECO:0007669"/>
    <property type="project" value="UniProtKB-UniRule"/>
</dbReference>
<dbReference type="Pfam" id="PF17657">
    <property type="entry name" value="DNA_pol3_finger"/>
    <property type="match status" value="1"/>
</dbReference>
<sequence>MLYAELHAHSSFTFSHSAATPQHMVETAWKAGLSTIALLERDGLYSAVQVAETVRDLTEDMQAGLLPHRSPLGTAFGAELTLSSTHQRDDPTAEIVPILVRNVDGYRALSHLIGEAYLRAGDKDHVHYDQSELLDFVRAGHCWVLTGGPGSLLRQALDSSGITDAAAELTRCITRYGADNVVVELVYSGRMGECERNDALVEICESHQPPVAYIATSCPAMGTPREGRTAAAVQALGAYRTVEENAGYIHPGGAAFLHTPQEMSTLAGPHQRALTAAARIGTECAFNLNLVSPGLPPFPVPPGEDENSYLRALTLAGARRRYRGKDSEEAALQQITYELEIIRQLDFPGYFLIVNDIVQFCRDHHILCQGRGSAANSAVCYCLGITAVDPIANQLLFERFLSPERDGPPDIDVDIESQRREDVIQYVYRRYGRRNAAQVANVITYRQRSAVRDAARALGYPPGQQDAWSKKVSRLYSIPHATEQDPDPCAGIPPLVQSLAAGFHRIPQHMSIHSGGMVICDRPVTDVVPVEWGRRPGRSVVQWDKDDCAAVGLVKFDLLGLGILTALRHCLDLLKEEKEDDKELTDIPMDDPAVYRMLQQADTVGVFQVESRAQMNTLPRLRPRNFFDLVVEVALVRPGPIQGNSVHPYIRRRNGSEPVTFDHPCLEAALGKTLGIPLFQEQLMEIAQAAAGFNGGEADQLRRAIGSKRSAEKMERIKARFFAGMRERHGIGAAPGEAPGPLAEPDWQPCPREIGERLWEKMKAFSAYGFPESHAQSFASLVYYSAWFKCHYPAIYCAALLRSQPMGFYSPQSLVQDAQRHGVRVHPVDIHHSDVEATCEQHGEELRLGLTSVRGFGKDPASRLVTARQEDGPFSSIADLVLRAGLTTEQVESLALAGALDCLTQQQGGAGRHEALWRAGVEAQTHPAYLPGITVTTAPHLPGMSAWEIAMADYVSTGISTYPTVFLRKSLTEQGVTCARDLFAQPNGQRVRIAGVVTHRQRPPSAGGVTFLSMEDETGLMNVICSAGLWKRYRAILTQSTALVVRGLVDSAEGAVSIVADKIEPLDVGWVVPSRDFR</sequence>
<dbReference type="Pfam" id="PF14579">
    <property type="entry name" value="HHH_6"/>
    <property type="match status" value="1"/>
</dbReference>
<dbReference type="InterPro" id="IPR029460">
    <property type="entry name" value="DNAPol_HHH"/>
</dbReference>
<dbReference type="CDD" id="cd04485">
    <property type="entry name" value="DnaE_OBF"/>
    <property type="match status" value="1"/>
</dbReference>
<comment type="catalytic activity">
    <reaction evidence="12 13">
        <text>DNA(n) + a 2'-deoxyribonucleoside 5'-triphosphate = DNA(n+1) + diphosphate</text>
        <dbReference type="Rhea" id="RHEA:22508"/>
        <dbReference type="Rhea" id="RHEA-COMP:17339"/>
        <dbReference type="Rhea" id="RHEA-COMP:17340"/>
        <dbReference type="ChEBI" id="CHEBI:33019"/>
        <dbReference type="ChEBI" id="CHEBI:61560"/>
        <dbReference type="ChEBI" id="CHEBI:173112"/>
        <dbReference type="EC" id="2.7.7.7"/>
    </reaction>
</comment>
<evidence type="ECO:0000313" key="16">
    <source>
        <dbReference type="Proteomes" id="UP000068137"/>
    </source>
</evidence>
<dbReference type="InterPro" id="IPR023073">
    <property type="entry name" value="DnaE2"/>
</dbReference>
<evidence type="ECO:0000256" key="1">
    <source>
        <dbReference type="ARBA" id="ARBA00004496"/>
    </source>
</evidence>
<evidence type="ECO:0000256" key="13">
    <source>
        <dbReference type="HAMAP-Rule" id="MF_01902"/>
    </source>
</evidence>
<dbReference type="InterPro" id="IPR040982">
    <property type="entry name" value="DNA_pol3_finger"/>
</dbReference>
<dbReference type="InterPro" id="IPR004365">
    <property type="entry name" value="NA-bd_OB_tRNA"/>
</dbReference>
<reference evidence="15 16" key="1">
    <citation type="journal article" date="2015" name="Genome Announc.">
        <title>Complete Genome Sequences for Two Strains of a Novel Fastidious, Partially Acid-Fast, Gram-Positive Corynebacterineae Bacterium, Derived from Human Clinical Samples.</title>
        <authorList>
            <person name="Nicholson A.C."/>
            <person name="Bell M."/>
            <person name="Humrighouse B.W."/>
            <person name="McQuiston J.R."/>
        </authorList>
    </citation>
    <scope>NUCLEOTIDE SEQUENCE [LARGE SCALE GENOMIC DNA]</scope>
    <source>
        <strain evidence="15 16">X1698</strain>
    </source>
</reference>
<gene>
    <name evidence="13" type="primary">dnaE2</name>
    <name evidence="15" type="ORF">AL705_02480</name>
</gene>
<evidence type="ECO:0000256" key="5">
    <source>
        <dbReference type="ARBA" id="ARBA00022490"/>
    </source>
</evidence>
<keyword evidence="10 13" id="KW-0239">DNA-directed DNA polymerase</keyword>
<proteinExistence type="inferred from homology"/>
<evidence type="ECO:0000259" key="14">
    <source>
        <dbReference type="SMART" id="SM00481"/>
    </source>
</evidence>
<keyword evidence="8 13" id="KW-0235">DNA replication</keyword>
<dbReference type="STRING" id="1528099.AL705_02480"/>
<feature type="domain" description="Polymerase/histidinol phosphatase N-terminal" evidence="14">
    <location>
        <begin position="4"/>
        <end position="84"/>
    </location>
</feature>
<dbReference type="CDD" id="cd07431">
    <property type="entry name" value="PHP_PolIIIA"/>
    <property type="match status" value="1"/>
</dbReference>
<dbReference type="AlphaFoldDB" id="A0A0M3TBE0"/>
<keyword evidence="5 13" id="KW-0963">Cytoplasm</keyword>
<evidence type="ECO:0000256" key="7">
    <source>
        <dbReference type="ARBA" id="ARBA00022695"/>
    </source>
</evidence>
<dbReference type="Gene3D" id="2.40.50.140">
    <property type="entry name" value="Nucleic acid-binding proteins"/>
    <property type="match status" value="1"/>
</dbReference>
<organism evidence="15 16">
    <name type="scientific">Lawsonella clevelandensis</name>
    <dbReference type="NCBI Taxonomy" id="1528099"/>
    <lineage>
        <taxon>Bacteria</taxon>
        <taxon>Bacillati</taxon>
        <taxon>Actinomycetota</taxon>
        <taxon>Actinomycetes</taxon>
        <taxon>Mycobacteriales</taxon>
        <taxon>Lawsonellaceae</taxon>
        <taxon>Lawsonella</taxon>
    </lineage>
</organism>
<keyword evidence="7 13" id="KW-0548">Nucleotidyltransferase</keyword>
<accession>A0A0M3TBE0</accession>
<name>A0A0M3TBE0_9ACTN</name>
<dbReference type="EC" id="2.7.7.7" evidence="3 13"/>
<dbReference type="InterPro" id="IPR011708">
    <property type="entry name" value="DNA_pol3_alpha_NTPase_dom"/>
</dbReference>
<dbReference type="Gene3D" id="1.10.150.870">
    <property type="match status" value="1"/>
</dbReference>
<comment type="function">
    <text evidence="13">DNA polymerase involved in damage-induced mutagenesis and translesion synthesis (TLS). It is not the major replicative DNA polymerase.</text>
</comment>
<dbReference type="SMART" id="SM00481">
    <property type="entry name" value="POLIIIAc"/>
    <property type="match status" value="1"/>
</dbReference>
<dbReference type="InterPro" id="IPR003141">
    <property type="entry name" value="Pol/His_phosphatase_N"/>
</dbReference>
<dbReference type="GO" id="GO:0006260">
    <property type="term" value="P:DNA replication"/>
    <property type="evidence" value="ECO:0007669"/>
    <property type="project" value="UniProtKB-KW"/>
</dbReference>
<dbReference type="PANTHER" id="PTHR32294:SF4">
    <property type="entry name" value="ERROR-PRONE DNA POLYMERASE"/>
    <property type="match status" value="1"/>
</dbReference>
<comment type="subcellular location">
    <subcellularLocation>
        <location evidence="1 13">Cytoplasm</location>
    </subcellularLocation>
</comment>
<evidence type="ECO:0000256" key="10">
    <source>
        <dbReference type="ARBA" id="ARBA00022932"/>
    </source>
</evidence>
<evidence type="ECO:0000256" key="2">
    <source>
        <dbReference type="ARBA" id="ARBA00007391"/>
    </source>
</evidence>
<evidence type="ECO:0000313" key="15">
    <source>
        <dbReference type="EMBL" id="ALE18720.1"/>
    </source>
</evidence>
<dbReference type="PANTHER" id="PTHR32294">
    <property type="entry name" value="DNA POLYMERASE III SUBUNIT ALPHA"/>
    <property type="match status" value="1"/>
</dbReference>
<dbReference type="PATRIC" id="fig|1562462.4.peg.502"/>
<evidence type="ECO:0000256" key="11">
    <source>
        <dbReference type="ARBA" id="ARBA00023204"/>
    </source>
</evidence>
<dbReference type="OrthoDB" id="9803237at2"/>
<dbReference type="EMBL" id="CP012390">
    <property type="protein sequence ID" value="ALE18720.1"/>
    <property type="molecule type" value="Genomic_DNA"/>
</dbReference>
<dbReference type="GO" id="GO:0003887">
    <property type="term" value="F:DNA-directed DNA polymerase activity"/>
    <property type="evidence" value="ECO:0007669"/>
    <property type="project" value="UniProtKB-UniRule"/>
</dbReference>
<dbReference type="InterPro" id="IPR016195">
    <property type="entry name" value="Pol/histidinol_Pase-like"/>
</dbReference>
<dbReference type="SUPFAM" id="SSF89550">
    <property type="entry name" value="PHP domain-like"/>
    <property type="match status" value="1"/>
</dbReference>
<dbReference type="NCBIfam" id="NF004225">
    <property type="entry name" value="PRK05672.1"/>
    <property type="match status" value="1"/>
</dbReference>
<dbReference type="Pfam" id="PF07733">
    <property type="entry name" value="DNA_pol3_alpha"/>
    <property type="match status" value="1"/>
</dbReference>
<evidence type="ECO:0000256" key="8">
    <source>
        <dbReference type="ARBA" id="ARBA00022705"/>
    </source>
</evidence>
<dbReference type="Pfam" id="PF01336">
    <property type="entry name" value="tRNA_anti-codon"/>
    <property type="match status" value="1"/>
</dbReference>
<dbReference type="GO" id="GO:0008408">
    <property type="term" value="F:3'-5' exonuclease activity"/>
    <property type="evidence" value="ECO:0007669"/>
    <property type="project" value="InterPro"/>
</dbReference>
<dbReference type="GO" id="GO:0003676">
    <property type="term" value="F:nucleic acid binding"/>
    <property type="evidence" value="ECO:0007669"/>
    <property type="project" value="InterPro"/>
</dbReference>
<evidence type="ECO:0000256" key="4">
    <source>
        <dbReference type="ARBA" id="ARBA00017273"/>
    </source>
</evidence>
<keyword evidence="9 13" id="KW-0227">DNA damage</keyword>
<protein>
    <recommendedName>
        <fullName evidence="4 13">Error-prone DNA polymerase</fullName>
        <ecNumber evidence="3 13">2.7.7.7</ecNumber>
    </recommendedName>
</protein>
<dbReference type="HAMAP" id="MF_01902">
    <property type="entry name" value="DNApol_error_prone"/>
    <property type="match status" value="1"/>
</dbReference>
<dbReference type="InterPro" id="IPR004013">
    <property type="entry name" value="PHP_dom"/>
</dbReference>
<dbReference type="NCBIfam" id="TIGR00594">
    <property type="entry name" value="polc"/>
    <property type="match status" value="1"/>
</dbReference>
<dbReference type="Gene3D" id="3.20.20.140">
    <property type="entry name" value="Metal-dependent hydrolases"/>
    <property type="match status" value="1"/>
</dbReference>
<evidence type="ECO:0000256" key="6">
    <source>
        <dbReference type="ARBA" id="ARBA00022679"/>
    </source>
</evidence>